<accession>A0AAV1XPX0</accession>
<feature type="domain" description="Enoyl-CoA hydratase/isomerase" evidence="3">
    <location>
        <begin position="24"/>
        <end position="357"/>
    </location>
</feature>
<keyword evidence="5" id="KW-1185">Reference proteome</keyword>
<proteinExistence type="inferred from homology"/>
<dbReference type="FunFam" id="3.90.226.10:FF:000027">
    <property type="entry name" value="Probable 3-hydroxyisobutyryl-CoA hydrolase 2"/>
    <property type="match status" value="1"/>
</dbReference>
<name>A0AAV1XPX0_LUPLU</name>
<comment type="catalytic activity">
    <reaction evidence="2">
        <text>3-hydroxy-2-methylpropanoyl-CoA + H2O = 3-hydroxy-2-methylpropanoate + CoA + H(+)</text>
        <dbReference type="Rhea" id="RHEA:20888"/>
        <dbReference type="ChEBI" id="CHEBI:11805"/>
        <dbReference type="ChEBI" id="CHEBI:15377"/>
        <dbReference type="ChEBI" id="CHEBI:15378"/>
        <dbReference type="ChEBI" id="CHEBI:57287"/>
        <dbReference type="ChEBI" id="CHEBI:57340"/>
        <dbReference type="EC" id="3.1.2.4"/>
    </reaction>
</comment>
<comment type="pathway">
    <text evidence="2">Amino-acid degradation; L-valine degradation.</text>
</comment>
<dbReference type="Proteomes" id="UP001497480">
    <property type="component" value="Unassembled WGS sequence"/>
</dbReference>
<comment type="function">
    <text evidence="2">Hydrolyzes 3-hydroxyisobutyryl-CoA (HIBYL-CoA), a saline catabolite. Has high activity toward isobutyryl-CoA. Could be an isobutyryl-CoA dehydrogenase that functions in valine catabolism.</text>
</comment>
<sequence length="382" mass="42777">MMDPTSNFGREPNQVLFTGNSCVKAVILNRPRKLNSLKHEMISQISKNLKSYENDSEVKLVILKANGKAFCTGGDVVSVITSSLSGHWTYPILFYKKQLTLDHLIATYKKPMVSIINGAVMGGGAGLSMNTTFRIVTERAVFAMPEASIGLFPDVGANYFLSRLPGYFGEYLGLTGARLHGAEIVACGLATHFVPSMKLNLLENALQAITSSNVSTIATLIETFSEKGNMDEDNPFSRLEAINTCFSKGTVEEIIQSLEIELQKGGEKWITNALRSMRSFCPTSLKVFLKSIRKGRVQNIEQCLYRDYIVASHFFRRAITNDLYEGSRAKLFVKDNKPKWEPSKLELVTEEMVDLFFQNVDDEEWEPLQFPDRSHSQIASRL</sequence>
<evidence type="ECO:0000256" key="1">
    <source>
        <dbReference type="ARBA" id="ARBA00022801"/>
    </source>
</evidence>
<dbReference type="EC" id="3.1.2.4" evidence="2"/>
<dbReference type="PANTHER" id="PTHR43176">
    <property type="entry name" value="3-HYDROXYISOBUTYRYL-COA HYDROLASE-RELATED"/>
    <property type="match status" value="1"/>
</dbReference>
<dbReference type="GO" id="GO:0003860">
    <property type="term" value="F:3-hydroxyisobutyryl-CoA hydrolase activity"/>
    <property type="evidence" value="ECO:0007669"/>
    <property type="project" value="UniProtKB-UniRule"/>
</dbReference>
<dbReference type="AlphaFoldDB" id="A0AAV1XPX0"/>
<evidence type="ECO:0000259" key="3">
    <source>
        <dbReference type="Pfam" id="PF16113"/>
    </source>
</evidence>
<dbReference type="CDD" id="cd06558">
    <property type="entry name" value="crotonase-like"/>
    <property type="match status" value="1"/>
</dbReference>
<dbReference type="NCBIfam" id="NF004127">
    <property type="entry name" value="PRK05617.1"/>
    <property type="match status" value="1"/>
</dbReference>
<reference evidence="4 5" key="1">
    <citation type="submission" date="2024-03" db="EMBL/GenBank/DDBJ databases">
        <authorList>
            <person name="Martinez-Hernandez J."/>
        </authorList>
    </citation>
    <scope>NUCLEOTIDE SEQUENCE [LARGE SCALE GENOMIC DNA]</scope>
</reference>
<protein>
    <recommendedName>
        <fullName evidence="2">3-hydroxyisobutyryl-CoA hydrolase</fullName>
        <shortName evidence="2">HIB-CoA hydrolase</shortName>
        <shortName evidence="2">HIBYL-CoA-H</shortName>
        <ecNumber evidence="2">3.1.2.4</ecNumber>
    </recommendedName>
    <alternativeName>
        <fullName evidence="2">3-hydroxyisobutyryl-coenzyme A hydrolase</fullName>
    </alternativeName>
</protein>
<evidence type="ECO:0000256" key="2">
    <source>
        <dbReference type="RuleBase" id="RU369070"/>
    </source>
</evidence>
<dbReference type="GO" id="GO:0006574">
    <property type="term" value="P:L-valine catabolic process"/>
    <property type="evidence" value="ECO:0007669"/>
    <property type="project" value="UniProtKB-UniRule"/>
</dbReference>
<dbReference type="Gene3D" id="3.90.226.10">
    <property type="entry name" value="2-enoyl-CoA Hydratase, Chain A, domain 1"/>
    <property type="match status" value="1"/>
</dbReference>
<keyword evidence="1 2" id="KW-0378">Hydrolase</keyword>
<comment type="similarity">
    <text evidence="2">Belongs to the enoyl-CoA hydratase/isomerase family.</text>
</comment>
<dbReference type="EMBL" id="CAXHTB010000017">
    <property type="protein sequence ID" value="CAL0323866.1"/>
    <property type="molecule type" value="Genomic_DNA"/>
</dbReference>
<dbReference type="InterPro" id="IPR045004">
    <property type="entry name" value="ECH_dom"/>
</dbReference>
<evidence type="ECO:0000313" key="4">
    <source>
        <dbReference type="EMBL" id="CAL0323866.1"/>
    </source>
</evidence>
<dbReference type="InterPro" id="IPR029045">
    <property type="entry name" value="ClpP/crotonase-like_dom_sf"/>
</dbReference>
<dbReference type="InterPro" id="IPR032259">
    <property type="entry name" value="HIBYL-CoA-H"/>
</dbReference>
<organism evidence="4 5">
    <name type="scientific">Lupinus luteus</name>
    <name type="common">European yellow lupine</name>
    <dbReference type="NCBI Taxonomy" id="3873"/>
    <lineage>
        <taxon>Eukaryota</taxon>
        <taxon>Viridiplantae</taxon>
        <taxon>Streptophyta</taxon>
        <taxon>Embryophyta</taxon>
        <taxon>Tracheophyta</taxon>
        <taxon>Spermatophyta</taxon>
        <taxon>Magnoliopsida</taxon>
        <taxon>eudicotyledons</taxon>
        <taxon>Gunneridae</taxon>
        <taxon>Pentapetalae</taxon>
        <taxon>rosids</taxon>
        <taxon>fabids</taxon>
        <taxon>Fabales</taxon>
        <taxon>Fabaceae</taxon>
        <taxon>Papilionoideae</taxon>
        <taxon>50 kb inversion clade</taxon>
        <taxon>genistoids sensu lato</taxon>
        <taxon>core genistoids</taxon>
        <taxon>Genisteae</taxon>
        <taxon>Lupinus</taxon>
    </lineage>
</organism>
<gene>
    <name evidence="4" type="ORF">LLUT_LOCUS24926</name>
</gene>
<dbReference type="SUPFAM" id="SSF52096">
    <property type="entry name" value="ClpP/crotonase"/>
    <property type="match status" value="1"/>
</dbReference>
<comment type="caution">
    <text evidence="4">The sequence shown here is derived from an EMBL/GenBank/DDBJ whole genome shotgun (WGS) entry which is preliminary data.</text>
</comment>
<evidence type="ECO:0000313" key="5">
    <source>
        <dbReference type="Proteomes" id="UP001497480"/>
    </source>
</evidence>
<dbReference type="Pfam" id="PF16113">
    <property type="entry name" value="ECH_2"/>
    <property type="match status" value="1"/>
</dbReference>
<dbReference type="PANTHER" id="PTHR43176:SF6">
    <property type="entry name" value="3-HYDROXYISOBUTYRYL-COA HYDROLASE"/>
    <property type="match status" value="1"/>
</dbReference>